<keyword evidence="3" id="KW-1185">Reference proteome</keyword>
<sequence>PWGEVARNQNKYISPKYLPLNFKVTDPSKMHKKDAIILLDFWRSHQDEDKHSVLRFRRWRGTNRMLQEPVNVKSAEDGPQVQTKKVRARQQGALQERTYPSMGQGMADESEVASDKPFEWSESDAPGDSRRSSVKGNKGKAKAMMRVVSPGVDELPTTAETQGRVTGGQATAPADQSKRRSQPGHLPCLLDPHLLAKVSKSTAWPKPTLKGKTLNAGNAEGSKKRRAPSTDSEEEDNVDGVRPMKKVRQGFAKQRQKAATPFPDAIKENANDIPEVEDTRCSTRKQKTLLPADFAVSPKMKGQTHHRQK</sequence>
<organism evidence="2 3">
    <name type="scientific">Paxillus rubicundulus Ve08.2h10</name>
    <dbReference type="NCBI Taxonomy" id="930991"/>
    <lineage>
        <taxon>Eukaryota</taxon>
        <taxon>Fungi</taxon>
        <taxon>Dikarya</taxon>
        <taxon>Basidiomycota</taxon>
        <taxon>Agaricomycotina</taxon>
        <taxon>Agaricomycetes</taxon>
        <taxon>Agaricomycetidae</taxon>
        <taxon>Boletales</taxon>
        <taxon>Paxilineae</taxon>
        <taxon>Paxillaceae</taxon>
        <taxon>Paxillus</taxon>
    </lineage>
</organism>
<dbReference type="Proteomes" id="UP000054538">
    <property type="component" value="Unassembled WGS sequence"/>
</dbReference>
<protein>
    <submittedName>
        <fullName evidence="2">Uncharacterized protein</fullName>
    </submittedName>
</protein>
<proteinExistence type="predicted"/>
<dbReference type="AlphaFoldDB" id="A0A0D0CYJ9"/>
<name>A0A0D0CYJ9_9AGAM</name>
<dbReference type="HOGENOM" id="CLU_030984_1_0_1"/>
<evidence type="ECO:0000313" key="3">
    <source>
        <dbReference type="Proteomes" id="UP000054538"/>
    </source>
</evidence>
<reference evidence="3" key="2">
    <citation type="submission" date="2015-01" db="EMBL/GenBank/DDBJ databases">
        <title>Evolutionary Origins and Diversification of the Mycorrhizal Mutualists.</title>
        <authorList>
            <consortium name="DOE Joint Genome Institute"/>
            <consortium name="Mycorrhizal Genomics Consortium"/>
            <person name="Kohler A."/>
            <person name="Kuo A."/>
            <person name="Nagy L.G."/>
            <person name="Floudas D."/>
            <person name="Copeland A."/>
            <person name="Barry K.W."/>
            <person name="Cichocki N."/>
            <person name="Veneault-Fourrey C."/>
            <person name="LaButti K."/>
            <person name="Lindquist E.A."/>
            <person name="Lipzen A."/>
            <person name="Lundell T."/>
            <person name="Morin E."/>
            <person name="Murat C."/>
            <person name="Riley R."/>
            <person name="Ohm R."/>
            <person name="Sun H."/>
            <person name="Tunlid A."/>
            <person name="Henrissat B."/>
            <person name="Grigoriev I.V."/>
            <person name="Hibbett D.S."/>
            <person name="Martin F."/>
        </authorList>
    </citation>
    <scope>NUCLEOTIDE SEQUENCE [LARGE SCALE GENOMIC DNA]</scope>
    <source>
        <strain evidence="3">Ve08.2h10</strain>
    </source>
</reference>
<reference evidence="2 3" key="1">
    <citation type="submission" date="2014-04" db="EMBL/GenBank/DDBJ databases">
        <authorList>
            <consortium name="DOE Joint Genome Institute"/>
            <person name="Kuo A."/>
            <person name="Kohler A."/>
            <person name="Jargeat P."/>
            <person name="Nagy L.G."/>
            <person name="Floudas D."/>
            <person name="Copeland A."/>
            <person name="Barry K.W."/>
            <person name="Cichocki N."/>
            <person name="Veneault-Fourrey C."/>
            <person name="LaButti K."/>
            <person name="Lindquist E.A."/>
            <person name="Lipzen A."/>
            <person name="Lundell T."/>
            <person name="Morin E."/>
            <person name="Murat C."/>
            <person name="Sun H."/>
            <person name="Tunlid A."/>
            <person name="Henrissat B."/>
            <person name="Grigoriev I.V."/>
            <person name="Hibbett D.S."/>
            <person name="Martin F."/>
            <person name="Nordberg H.P."/>
            <person name="Cantor M.N."/>
            <person name="Hua S.X."/>
        </authorList>
    </citation>
    <scope>NUCLEOTIDE SEQUENCE [LARGE SCALE GENOMIC DNA]</scope>
    <source>
        <strain evidence="2 3">Ve08.2h10</strain>
    </source>
</reference>
<dbReference type="EMBL" id="KN830744">
    <property type="protein sequence ID" value="KIK72514.1"/>
    <property type="molecule type" value="Genomic_DNA"/>
</dbReference>
<feature type="non-terminal residue" evidence="2">
    <location>
        <position position="1"/>
    </location>
</feature>
<dbReference type="InParanoid" id="A0A0D0CYJ9"/>
<gene>
    <name evidence="2" type="ORF">PAXRUDRAFT_180517</name>
</gene>
<accession>A0A0D0CYJ9</accession>
<feature type="region of interest" description="Disordered" evidence="1">
    <location>
        <begin position="202"/>
        <end position="309"/>
    </location>
</feature>
<evidence type="ECO:0000256" key="1">
    <source>
        <dbReference type="SAM" id="MobiDB-lite"/>
    </source>
</evidence>
<feature type="region of interest" description="Disordered" evidence="1">
    <location>
        <begin position="71"/>
        <end position="189"/>
    </location>
</feature>
<evidence type="ECO:0000313" key="2">
    <source>
        <dbReference type="EMBL" id="KIK72514.1"/>
    </source>
</evidence>